<evidence type="ECO:0000313" key="3">
    <source>
        <dbReference type="Proteomes" id="UP000813461"/>
    </source>
</evidence>
<dbReference type="AlphaFoldDB" id="A0A8K0VU93"/>
<comment type="caution">
    <text evidence="2">The sequence shown here is derived from an EMBL/GenBank/DDBJ whole genome shotgun (WGS) entry which is preliminary data.</text>
</comment>
<feature type="domain" description="Heterokaryon incompatibility" evidence="1">
    <location>
        <begin position="223"/>
        <end position="429"/>
    </location>
</feature>
<proteinExistence type="predicted"/>
<protein>
    <submittedName>
        <fullName evidence="2">Heterokaryon incompatibility protein-domain-containing protein</fullName>
    </submittedName>
</protein>
<dbReference type="EMBL" id="JAGMVJ010000021">
    <property type="protein sequence ID" value="KAH7074279.1"/>
    <property type="molecule type" value="Genomic_DNA"/>
</dbReference>
<gene>
    <name evidence="2" type="ORF">FB567DRAFT_453649</name>
</gene>
<evidence type="ECO:0000313" key="2">
    <source>
        <dbReference type="EMBL" id="KAH7074279.1"/>
    </source>
</evidence>
<reference evidence="2" key="1">
    <citation type="journal article" date="2021" name="Nat. Commun.">
        <title>Genetic determinants of endophytism in the Arabidopsis root mycobiome.</title>
        <authorList>
            <person name="Mesny F."/>
            <person name="Miyauchi S."/>
            <person name="Thiergart T."/>
            <person name="Pickel B."/>
            <person name="Atanasova L."/>
            <person name="Karlsson M."/>
            <person name="Huettel B."/>
            <person name="Barry K.W."/>
            <person name="Haridas S."/>
            <person name="Chen C."/>
            <person name="Bauer D."/>
            <person name="Andreopoulos W."/>
            <person name="Pangilinan J."/>
            <person name="LaButti K."/>
            <person name="Riley R."/>
            <person name="Lipzen A."/>
            <person name="Clum A."/>
            <person name="Drula E."/>
            <person name="Henrissat B."/>
            <person name="Kohler A."/>
            <person name="Grigoriev I.V."/>
            <person name="Martin F.M."/>
            <person name="Hacquard S."/>
        </authorList>
    </citation>
    <scope>NUCLEOTIDE SEQUENCE</scope>
    <source>
        <strain evidence="2">MPI-SDFR-AT-0120</strain>
    </source>
</reference>
<dbReference type="OrthoDB" id="47007at2759"/>
<dbReference type="Proteomes" id="UP000813461">
    <property type="component" value="Unassembled WGS sequence"/>
</dbReference>
<dbReference type="PANTHER" id="PTHR33112:SF16">
    <property type="entry name" value="HETEROKARYON INCOMPATIBILITY DOMAIN-CONTAINING PROTEIN"/>
    <property type="match status" value="1"/>
</dbReference>
<dbReference type="InterPro" id="IPR010730">
    <property type="entry name" value="HET"/>
</dbReference>
<evidence type="ECO:0000259" key="1">
    <source>
        <dbReference type="Pfam" id="PF06985"/>
    </source>
</evidence>
<name>A0A8K0VU93_9PLEO</name>
<dbReference type="Pfam" id="PF06985">
    <property type="entry name" value="HET"/>
    <property type="match status" value="1"/>
</dbReference>
<dbReference type="PANTHER" id="PTHR33112">
    <property type="entry name" value="DOMAIN PROTEIN, PUTATIVE-RELATED"/>
    <property type="match status" value="1"/>
</dbReference>
<organism evidence="2 3">
    <name type="scientific">Paraphoma chrysanthemicola</name>
    <dbReference type="NCBI Taxonomy" id="798071"/>
    <lineage>
        <taxon>Eukaryota</taxon>
        <taxon>Fungi</taxon>
        <taxon>Dikarya</taxon>
        <taxon>Ascomycota</taxon>
        <taxon>Pezizomycotina</taxon>
        <taxon>Dothideomycetes</taxon>
        <taxon>Pleosporomycetidae</taxon>
        <taxon>Pleosporales</taxon>
        <taxon>Pleosporineae</taxon>
        <taxon>Phaeosphaeriaceae</taxon>
        <taxon>Paraphoma</taxon>
    </lineage>
</organism>
<sequence>MCALLYWAAGCSLVNYGGMASFHPTTTLSSGEKMSLRGMESMYNGHGMRALENGAMMLDFSGPVADKRPPIEADLEKTFPNGMVTRNGKIEQVRPWLYGNWYKSAFAGRKQPLMIGLGIRLGTSGKIEDSVDREHDTINLRGSYLRYRTDKETNFIPGRLRASDSGSPYAFSKLRSWLSICDQYHPCLSNDHTKPLPTRVLHCPSDRRDMVFLRETAGETSPYLALSHRWGTTHRLTLTKANLSMLQSGIMISDLPKTFQDAVTIAWELDVPYLWIDSLCIIQNDAADWEKEASHMGDVYANAYLTIAALASKDDSSGCFPDPATRYDDYFVSADVKSTGRRSFFLAAPVASYDEAERVPTLASRCHWATDEVTDNDGSHISWLYMTPEWMPPSSSKGRPKQYLIGEFGGEFDPIADEPLSDRGWTLQERLLSPRTIHYGRAEMYWECQCCVIAEDGAMFRRKFTAATDLWLSEPREPGKTRQWRWTRLVEEFSKRKLTKDFDKLPALSGLANLIAANTGDTYLAGLWKSTLMTELSWSVKAFEPHHSCDDPKHDASMPAAHKSTVKYPSQYRAPSWSWASIDAEIDYIGSNSDGERLASLIDVSVKALGKDPFGRLASGRLVLKAPLYDLTPQELTGRTAISFPLHAGVLATWSWKRRSFFGMSKSVSKVTKDGMALFDDTPSFPCKALFLTASNALVLKDLGNGKYNRIGSARFHNAEALDADKDLMPNGAVQQVEIV</sequence>
<accession>A0A8K0VU93</accession>
<keyword evidence="3" id="KW-1185">Reference proteome</keyword>